<organism evidence="17 18">
    <name type="scientific">Segniliparus rotundus (strain ATCC BAA-972 / CDC 1076 / CIP 108378 / DSM 44985 / JCM 13578)</name>
    <dbReference type="NCBI Taxonomy" id="640132"/>
    <lineage>
        <taxon>Bacteria</taxon>
        <taxon>Bacillati</taxon>
        <taxon>Actinomycetota</taxon>
        <taxon>Actinomycetes</taxon>
        <taxon>Mycobacteriales</taxon>
        <taxon>Segniliparaceae</taxon>
        <taxon>Segniliparus</taxon>
    </lineage>
</organism>
<dbReference type="NCBIfam" id="NF005908">
    <property type="entry name" value="PRK07889.1"/>
    <property type="match status" value="1"/>
</dbReference>
<evidence type="ECO:0000256" key="12">
    <source>
        <dbReference type="ARBA" id="ARBA00048076"/>
    </source>
</evidence>
<dbReference type="PIRSF" id="PIRSF000094">
    <property type="entry name" value="Enoyl-ACP_rdct"/>
    <property type="match status" value="1"/>
</dbReference>
<evidence type="ECO:0000313" key="17">
    <source>
        <dbReference type="EMBL" id="ADG98958.1"/>
    </source>
</evidence>
<evidence type="ECO:0000256" key="7">
    <source>
        <dbReference type="ARBA" id="ARBA00023002"/>
    </source>
</evidence>
<feature type="binding site" evidence="15">
    <location>
        <position position="95"/>
    </location>
    <ligand>
        <name>substrate</name>
    </ligand>
</feature>
<feature type="binding site" evidence="16">
    <location>
        <position position="160"/>
    </location>
    <ligand>
        <name>NAD(+)</name>
        <dbReference type="ChEBI" id="CHEBI:57540"/>
    </ligand>
</feature>
<feature type="binding site" evidence="16">
    <location>
        <begin position="63"/>
        <end position="64"/>
    </location>
    <ligand>
        <name>NAD(+)</name>
        <dbReference type="ChEBI" id="CHEBI:57540"/>
    </ligand>
</feature>
<sequence length="263" mass="28068">MGLLDGKTILVSGIIHDSSIAFSIAKKAQEEGAKLVLTGFGRLRLVEAIAKRLPEPAPLIELDVQNREHLDGLADKVREHAPDGLDGAVHSIAFAPRPTFESFLGATWNDVGPALEISAYSYAALAQALLPVLNEQSSLIGLDFDCSRAVPFYNWMGVAKRALESVNEYVAYNVGHQKKIRSNLVCAGPISTIAMKAIGSAEENLGKGVKDLNEGWNNRAPIGWDVEDRTPVAKTAVALLSDWLPGTTGSIIYVDGGVHSVAG</sequence>
<keyword evidence="10 14" id="KW-0275">Fatty acid biosynthesis</keyword>
<evidence type="ECO:0000256" key="16">
    <source>
        <dbReference type="PIRSR" id="PIRSR000094-3"/>
    </source>
</evidence>
<dbReference type="EMBL" id="CP001958">
    <property type="protein sequence ID" value="ADG98958.1"/>
    <property type="molecule type" value="Genomic_DNA"/>
</dbReference>
<dbReference type="KEGG" id="srt:Srot_2521"/>
<comment type="catalytic activity">
    <reaction evidence="13">
        <text>a 2,3-saturated acyl-[ACP] + NAD(+) = a (2E)-enoyl-[ACP] + NADH + H(+)</text>
        <dbReference type="Rhea" id="RHEA:10240"/>
        <dbReference type="Rhea" id="RHEA-COMP:9925"/>
        <dbReference type="Rhea" id="RHEA-COMP:9926"/>
        <dbReference type="ChEBI" id="CHEBI:15378"/>
        <dbReference type="ChEBI" id="CHEBI:57540"/>
        <dbReference type="ChEBI" id="CHEBI:57945"/>
        <dbReference type="ChEBI" id="CHEBI:78784"/>
        <dbReference type="ChEBI" id="CHEBI:78785"/>
        <dbReference type="EC" id="1.3.1.9"/>
    </reaction>
    <physiologicalReaction direction="right-to-left" evidence="13">
        <dbReference type="Rhea" id="RHEA:10242"/>
    </physiologicalReaction>
</comment>
<evidence type="ECO:0000256" key="11">
    <source>
        <dbReference type="ARBA" id="ARBA00046824"/>
    </source>
</evidence>
<evidence type="ECO:0000256" key="9">
    <source>
        <dbReference type="ARBA" id="ARBA00023098"/>
    </source>
</evidence>
<evidence type="ECO:0000256" key="13">
    <source>
        <dbReference type="ARBA" id="ARBA00049160"/>
    </source>
</evidence>
<dbReference type="UniPathway" id="UPA00915"/>
<dbReference type="NCBIfam" id="NF040631">
    <property type="entry name" value="InhA"/>
    <property type="match status" value="1"/>
</dbReference>
<proteinExistence type="inferred from homology"/>
<keyword evidence="5 14" id="KW-0444">Lipid biosynthesis</keyword>
<comment type="catalytic activity">
    <reaction evidence="12">
        <text>a 2,3-saturated acyl-CoA + NAD(+) = a (2E)-enoyl-CoA + NADH + H(+)</text>
        <dbReference type="Rhea" id="RHEA:18177"/>
        <dbReference type="ChEBI" id="CHEBI:15378"/>
        <dbReference type="ChEBI" id="CHEBI:57540"/>
        <dbReference type="ChEBI" id="CHEBI:57945"/>
        <dbReference type="ChEBI" id="CHEBI:58856"/>
        <dbReference type="ChEBI" id="CHEBI:65111"/>
    </reaction>
    <physiologicalReaction direction="right-to-left" evidence="12">
        <dbReference type="Rhea" id="RHEA:18179"/>
    </physiologicalReaction>
</comment>
<feature type="binding site" evidence="16">
    <location>
        <begin position="190"/>
        <end position="194"/>
    </location>
    <ligand>
        <name>NAD(+)</name>
        <dbReference type="ChEBI" id="CHEBI:57540"/>
    </ligand>
</feature>
<dbReference type="InterPro" id="IPR036291">
    <property type="entry name" value="NAD(P)-bd_dom_sf"/>
</dbReference>
<name>D6ZBK6_SEGRD</name>
<evidence type="ECO:0000313" key="18">
    <source>
        <dbReference type="Proteomes" id="UP000002247"/>
    </source>
</evidence>
<keyword evidence="7 14" id="KW-0560">Oxidoreductase</keyword>
<evidence type="ECO:0000256" key="14">
    <source>
        <dbReference type="PIRNR" id="PIRNR000094"/>
    </source>
</evidence>
<dbReference type="PANTHER" id="PTHR43159:SF2">
    <property type="entry name" value="ENOYL-[ACYL-CARRIER-PROTEIN] REDUCTASE [NADH], CHLOROPLASTIC"/>
    <property type="match status" value="1"/>
</dbReference>
<dbReference type="Proteomes" id="UP000002247">
    <property type="component" value="Chromosome"/>
</dbReference>
<evidence type="ECO:0000256" key="2">
    <source>
        <dbReference type="ARBA" id="ARBA00009233"/>
    </source>
</evidence>
<comment type="pathway">
    <text evidence="1">Lipid metabolism; mycolic acid biosynthesis.</text>
</comment>
<dbReference type="Pfam" id="PF13561">
    <property type="entry name" value="adh_short_C2"/>
    <property type="match status" value="1"/>
</dbReference>
<dbReference type="EC" id="1.3.1.9" evidence="3 14"/>
<dbReference type="AlphaFoldDB" id="D6ZBK6"/>
<gene>
    <name evidence="17" type="ordered locus">Srot_2521</name>
</gene>
<keyword evidence="9" id="KW-0443">Lipid metabolism</keyword>
<dbReference type="InterPro" id="IPR053410">
    <property type="entry name" value="Mycobact_enoyl-ACP_red"/>
</dbReference>
<evidence type="ECO:0000256" key="6">
    <source>
        <dbReference type="ARBA" id="ARBA00022832"/>
    </source>
</evidence>
<dbReference type="GO" id="GO:0050343">
    <property type="term" value="F:trans-2-enoyl-CoA reductase (NADH) activity"/>
    <property type="evidence" value="ECO:0007669"/>
    <property type="project" value="RHEA"/>
</dbReference>
<dbReference type="RefSeq" id="WP_013139407.1">
    <property type="nucleotide sequence ID" value="NC_014168.1"/>
</dbReference>
<dbReference type="GO" id="GO:0004318">
    <property type="term" value="F:enoyl-[acyl-carrier-protein] reductase (NADH) activity"/>
    <property type="evidence" value="ECO:0007669"/>
    <property type="project" value="UniProtKB-EC"/>
</dbReference>
<dbReference type="Gene3D" id="3.40.50.720">
    <property type="entry name" value="NAD(P)-binding Rossmann-like Domain"/>
    <property type="match status" value="1"/>
</dbReference>
<evidence type="ECO:0000256" key="5">
    <source>
        <dbReference type="ARBA" id="ARBA00022516"/>
    </source>
</evidence>
<protein>
    <recommendedName>
        <fullName evidence="4 14">Enoyl-[acyl-carrier-protein] reductase [NADH]</fullName>
        <ecNumber evidence="3 14">1.3.1.9</ecNumber>
    </recommendedName>
</protein>
<dbReference type="PANTHER" id="PTHR43159">
    <property type="entry name" value="ENOYL-[ACYL-CARRIER-PROTEIN] REDUCTASE"/>
    <property type="match status" value="1"/>
</dbReference>
<feature type="binding site" evidence="16">
    <location>
        <position position="13"/>
    </location>
    <ligand>
        <name>NAD(+)</name>
        <dbReference type="ChEBI" id="CHEBI:57540"/>
    </ligand>
</feature>
<evidence type="ECO:0000256" key="1">
    <source>
        <dbReference type="ARBA" id="ARBA00004796"/>
    </source>
</evidence>
<dbReference type="HOGENOM" id="CLU_010194_10_1_11"/>
<dbReference type="InterPro" id="IPR002347">
    <property type="entry name" value="SDR_fam"/>
</dbReference>
<evidence type="ECO:0000256" key="10">
    <source>
        <dbReference type="ARBA" id="ARBA00023160"/>
    </source>
</evidence>
<feature type="binding site" evidence="16">
    <location>
        <position position="92"/>
    </location>
    <ligand>
        <name>NAD(+)</name>
        <dbReference type="ChEBI" id="CHEBI:57540"/>
    </ligand>
</feature>
<reference evidence="17 18" key="1">
    <citation type="journal article" date="2010" name="Stand. Genomic Sci.">
        <title>Complete genome sequence of Segniliparus rotundus type strain (CDC 1076).</title>
        <authorList>
            <person name="Sikorski J."/>
            <person name="Lapidus A."/>
            <person name="Copeland A."/>
            <person name="Misra M."/>
            <person name="Glavina Del Rio T."/>
            <person name="Nolan M."/>
            <person name="Lucas S."/>
            <person name="Chen F."/>
            <person name="Tice H."/>
            <person name="Cheng J.F."/>
            <person name="Jando M."/>
            <person name="Schneider S."/>
            <person name="Bruce D."/>
            <person name="Goodwin L."/>
            <person name="Pitluck S."/>
            <person name="Liolios K."/>
            <person name="Mikhailova N."/>
            <person name="Pati A."/>
            <person name="Ivanova N."/>
            <person name="Mavromatis K."/>
            <person name="Chen A."/>
            <person name="Palaniappan K."/>
            <person name="Chertkov O."/>
            <person name="Land M."/>
            <person name="Hauser L."/>
            <person name="Chang Y.J."/>
            <person name="Jeffries C.D."/>
            <person name="Brettin T."/>
            <person name="Detter J.C."/>
            <person name="Han C."/>
            <person name="Rohde M."/>
            <person name="Goker M."/>
            <person name="Bristow J."/>
            <person name="Eisen J.A."/>
            <person name="Markowitz V."/>
            <person name="Hugenholtz P."/>
            <person name="Kyrpides N.C."/>
            <person name="Klenk H.P."/>
        </authorList>
    </citation>
    <scope>NUCLEOTIDE SEQUENCE [LARGE SCALE GENOMIC DNA]</scope>
    <source>
        <strain evidence="18">ATCC BAA-972 / CDC 1076 / CIP 108378 / DSM 44985 / JCM 13578</strain>
    </source>
</reference>
<dbReference type="OrthoDB" id="9803628at2"/>
<dbReference type="SUPFAM" id="SSF51735">
    <property type="entry name" value="NAD(P)-binding Rossmann-fold domains"/>
    <property type="match status" value="1"/>
</dbReference>
<comment type="subunit">
    <text evidence="11">Homodimer. Homotetramer.</text>
</comment>
<feature type="binding site" evidence="16">
    <location>
        <begin position="19"/>
        <end position="20"/>
    </location>
    <ligand>
        <name>NAD(+)</name>
        <dbReference type="ChEBI" id="CHEBI:57540"/>
    </ligand>
</feature>
<accession>D6ZBK6</accession>
<evidence type="ECO:0000256" key="15">
    <source>
        <dbReference type="PIRSR" id="PIRSR000094-2"/>
    </source>
</evidence>
<evidence type="ECO:0000256" key="4">
    <source>
        <dbReference type="ARBA" id="ARBA00017755"/>
    </source>
</evidence>
<keyword evidence="8 14" id="KW-0520">NAD</keyword>
<evidence type="ECO:0000256" key="3">
    <source>
        <dbReference type="ARBA" id="ARBA00012996"/>
    </source>
</evidence>
<dbReference type="InterPro" id="IPR014358">
    <property type="entry name" value="Enoyl-ACP_Rdtase_NADH"/>
</dbReference>
<keyword evidence="18" id="KW-1185">Reference proteome</keyword>
<dbReference type="GO" id="GO:0006633">
    <property type="term" value="P:fatty acid biosynthetic process"/>
    <property type="evidence" value="ECO:0007669"/>
    <property type="project" value="UniProtKB-KW"/>
</dbReference>
<dbReference type="eggNOG" id="COG0623">
    <property type="taxonomic scope" value="Bacteria"/>
</dbReference>
<evidence type="ECO:0000256" key="8">
    <source>
        <dbReference type="ARBA" id="ARBA00023027"/>
    </source>
</evidence>
<keyword evidence="6" id="KW-0276">Fatty acid metabolism</keyword>
<dbReference type="STRING" id="640132.Srot_2521"/>
<comment type="similarity">
    <text evidence="2 14">Belongs to the short-chain dehydrogenases/reductases (SDR) family. FabI subfamily.</text>
</comment>